<reference evidence="2 3" key="1">
    <citation type="journal article" date="2014" name="Agronomy (Basel)">
        <title>A Draft Genome Sequence for Ensete ventricosum, the Drought-Tolerant Tree Against Hunger.</title>
        <authorList>
            <person name="Harrison J."/>
            <person name="Moore K.A."/>
            <person name="Paszkiewicz K."/>
            <person name="Jones T."/>
            <person name="Grant M."/>
            <person name="Ambacheew D."/>
            <person name="Muzemil S."/>
            <person name="Studholme D.J."/>
        </authorList>
    </citation>
    <scope>NUCLEOTIDE SEQUENCE [LARGE SCALE GENOMIC DNA]</scope>
</reference>
<organism evidence="2 3">
    <name type="scientific">Ensete ventricosum</name>
    <name type="common">Abyssinian banana</name>
    <name type="synonym">Musa ensete</name>
    <dbReference type="NCBI Taxonomy" id="4639"/>
    <lineage>
        <taxon>Eukaryota</taxon>
        <taxon>Viridiplantae</taxon>
        <taxon>Streptophyta</taxon>
        <taxon>Embryophyta</taxon>
        <taxon>Tracheophyta</taxon>
        <taxon>Spermatophyta</taxon>
        <taxon>Magnoliopsida</taxon>
        <taxon>Liliopsida</taxon>
        <taxon>Zingiberales</taxon>
        <taxon>Musaceae</taxon>
        <taxon>Ensete</taxon>
    </lineage>
</organism>
<evidence type="ECO:0000313" key="3">
    <source>
        <dbReference type="Proteomes" id="UP000287651"/>
    </source>
</evidence>
<proteinExistence type="predicted"/>
<name>A0A426XJ32_ENSVE</name>
<accession>A0A426XJ32</accession>
<feature type="compositionally biased region" description="Basic and acidic residues" evidence="1">
    <location>
        <begin position="75"/>
        <end position="86"/>
    </location>
</feature>
<feature type="region of interest" description="Disordered" evidence="1">
    <location>
        <begin position="68"/>
        <end position="95"/>
    </location>
</feature>
<sequence length="116" mass="13240">MVGHREIFNLRMMSLSSRPGSLSRGYKTGHEPSHQSIWTPPDGPMGAAQLDWHREKYDPNFSASAMARAARQRKERNNQRRGDARVSRPIPSLRFNGSLPTARHCHLRCQLICLPH</sequence>
<dbReference type="EMBL" id="AMZH03020164">
    <property type="protein sequence ID" value="RRT39454.1"/>
    <property type="molecule type" value="Genomic_DNA"/>
</dbReference>
<feature type="region of interest" description="Disordered" evidence="1">
    <location>
        <begin position="18"/>
        <end position="45"/>
    </location>
</feature>
<protein>
    <submittedName>
        <fullName evidence="2">Uncharacterized protein</fullName>
    </submittedName>
</protein>
<evidence type="ECO:0000256" key="1">
    <source>
        <dbReference type="SAM" id="MobiDB-lite"/>
    </source>
</evidence>
<evidence type="ECO:0000313" key="2">
    <source>
        <dbReference type="EMBL" id="RRT39454.1"/>
    </source>
</evidence>
<gene>
    <name evidence="2" type="ORF">B296_00054831</name>
</gene>
<dbReference type="Proteomes" id="UP000287651">
    <property type="component" value="Unassembled WGS sequence"/>
</dbReference>
<comment type="caution">
    <text evidence="2">The sequence shown here is derived from an EMBL/GenBank/DDBJ whole genome shotgun (WGS) entry which is preliminary data.</text>
</comment>
<dbReference type="AlphaFoldDB" id="A0A426XJ32"/>